<feature type="region of interest" description="Disordered" evidence="1">
    <location>
        <begin position="62"/>
        <end position="156"/>
    </location>
</feature>
<comment type="caution">
    <text evidence="2">The sequence shown here is derived from an EMBL/GenBank/DDBJ whole genome shotgun (WGS) entry which is preliminary data.</text>
</comment>
<protein>
    <submittedName>
        <fullName evidence="2">Uncharacterized protein</fullName>
    </submittedName>
</protein>
<feature type="compositionally biased region" description="Low complexity" evidence="1">
    <location>
        <begin position="69"/>
        <end position="79"/>
    </location>
</feature>
<accession>A0AAN8JPI1</accession>
<evidence type="ECO:0000256" key="1">
    <source>
        <dbReference type="SAM" id="MobiDB-lite"/>
    </source>
</evidence>
<evidence type="ECO:0000313" key="3">
    <source>
        <dbReference type="Proteomes" id="UP001347796"/>
    </source>
</evidence>
<gene>
    <name evidence="2" type="ORF">SNE40_012244</name>
</gene>
<proteinExistence type="predicted"/>
<reference evidence="2 3" key="1">
    <citation type="submission" date="2024-01" db="EMBL/GenBank/DDBJ databases">
        <title>The genome of the rayed Mediterranean limpet Patella caerulea (Linnaeus, 1758).</title>
        <authorList>
            <person name="Anh-Thu Weber A."/>
            <person name="Halstead-Nussloch G."/>
        </authorList>
    </citation>
    <scope>NUCLEOTIDE SEQUENCE [LARGE SCALE GENOMIC DNA]</scope>
    <source>
        <strain evidence="2">AATW-2023a</strain>
        <tissue evidence="2">Whole specimen</tissue>
    </source>
</reference>
<sequence length="156" mass="17841">MEKEKGFRDKVIEKLYACNDEVEIEEELDADIIDTDVINPVTIYGVEPPNADYKLPPGYYDFHLAPTNSQTVSSSQSDTSGDEGPAQKRRRRKRKIVQTVKPERMTIATTSLDNGQNKLTKNQKRKLKKKRKRDKLKDENKCTASSTEFVYKPEGS</sequence>
<dbReference type="AlphaFoldDB" id="A0AAN8JPI1"/>
<evidence type="ECO:0000313" key="2">
    <source>
        <dbReference type="EMBL" id="KAK6180021.1"/>
    </source>
</evidence>
<feature type="compositionally biased region" description="Basic residues" evidence="1">
    <location>
        <begin position="121"/>
        <end position="134"/>
    </location>
</feature>
<keyword evidence="3" id="KW-1185">Reference proteome</keyword>
<organism evidence="2 3">
    <name type="scientific">Patella caerulea</name>
    <name type="common">Rayed Mediterranean limpet</name>
    <dbReference type="NCBI Taxonomy" id="87958"/>
    <lineage>
        <taxon>Eukaryota</taxon>
        <taxon>Metazoa</taxon>
        <taxon>Spiralia</taxon>
        <taxon>Lophotrochozoa</taxon>
        <taxon>Mollusca</taxon>
        <taxon>Gastropoda</taxon>
        <taxon>Patellogastropoda</taxon>
        <taxon>Patelloidea</taxon>
        <taxon>Patellidae</taxon>
        <taxon>Patella</taxon>
    </lineage>
</organism>
<dbReference type="EMBL" id="JAZGQO010000008">
    <property type="protein sequence ID" value="KAK6180021.1"/>
    <property type="molecule type" value="Genomic_DNA"/>
</dbReference>
<dbReference type="Proteomes" id="UP001347796">
    <property type="component" value="Unassembled WGS sequence"/>
</dbReference>
<feature type="compositionally biased region" description="Basic residues" evidence="1">
    <location>
        <begin position="87"/>
        <end position="96"/>
    </location>
</feature>
<name>A0AAN8JPI1_PATCE</name>